<proteinExistence type="predicted"/>
<dbReference type="InterPro" id="IPR029442">
    <property type="entry name" value="GyrI-like"/>
</dbReference>
<dbReference type="InterPro" id="IPR018060">
    <property type="entry name" value="HTH_AraC"/>
</dbReference>
<keyword evidence="3" id="KW-0804">Transcription</keyword>
<dbReference type="InterPro" id="IPR018062">
    <property type="entry name" value="HTH_AraC-typ_CS"/>
</dbReference>
<dbReference type="SUPFAM" id="SSF55136">
    <property type="entry name" value="Probable bacterial effector-binding domain"/>
    <property type="match status" value="1"/>
</dbReference>
<feature type="domain" description="HTH araC/xylS-type" evidence="4">
    <location>
        <begin position="17"/>
        <end position="116"/>
    </location>
</feature>
<dbReference type="InterPro" id="IPR010499">
    <property type="entry name" value="AraC_E-bd"/>
</dbReference>
<organism evidence="5 6">
    <name type="scientific">Dysgonomonas alginatilytica</name>
    <dbReference type="NCBI Taxonomy" id="1605892"/>
    <lineage>
        <taxon>Bacteria</taxon>
        <taxon>Pseudomonadati</taxon>
        <taxon>Bacteroidota</taxon>
        <taxon>Bacteroidia</taxon>
        <taxon>Bacteroidales</taxon>
        <taxon>Dysgonomonadaceae</taxon>
        <taxon>Dysgonomonas</taxon>
    </lineage>
</organism>
<keyword evidence="2" id="KW-0238">DNA-binding</keyword>
<name>A0A2V3PHJ2_9BACT</name>
<dbReference type="Proteomes" id="UP000247973">
    <property type="component" value="Unassembled WGS sequence"/>
</dbReference>
<dbReference type="PANTHER" id="PTHR40055">
    <property type="entry name" value="TRANSCRIPTIONAL REGULATOR YGIV-RELATED"/>
    <property type="match status" value="1"/>
</dbReference>
<dbReference type="InterPro" id="IPR050908">
    <property type="entry name" value="SmbC-like"/>
</dbReference>
<dbReference type="Gene3D" id="1.10.10.60">
    <property type="entry name" value="Homeodomain-like"/>
    <property type="match status" value="2"/>
</dbReference>
<dbReference type="PROSITE" id="PS00041">
    <property type="entry name" value="HTH_ARAC_FAMILY_1"/>
    <property type="match status" value="1"/>
</dbReference>
<evidence type="ECO:0000313" key="5">
    <source>
        <dbReference type="EMBL" id="PXV58438.1"/>
    </source>
</evidence>
<dbReference type="Pfam" id="PF12833">
    <property type="entry name" value="HTH_18"/>
    <property type="match status" value="1"/>
</dbReference>
<dbReference type="RefSeq" id="WP_110312620.1">
    <property type="nucleotide sequence ID" value="NZ_QICL01000047.1"/>
</dbReference>
<dbReference type="PANTHER" id="PTHR40055:SF1">
    <property type="entry name" value="TRANSCRIPTIONAL REGULATOR YGIV-RELATED"/>
    <property type="match status" value="1"/>
</dbReference>
<evidence type="ECO:0000313" key="6">
    <source>
        <dbReference type="Proteomes" id="UP000247973"/>
    </source>
</evidence>
<dbReference type="EMBL" id="QICL01000047">
    <property type="protein sequence ID" value="PXV58438.1"/>
    <property type="molecule type" value="Genomic_DNA"/>
</dbReference>
<evidence type="ECO:0000256" key="3">
    <source>
        <dbReference type="ARBA" id="ARBA00023163"/>
    </source>
</evidence>
<comment type="caution">
    <text evidence="5">The sequence shown here is derived from an EMBL/GenBank/DDBJ whole genome shotgun (WGS) entry which is preliminary data.</text>
</comment>
<dbReference type="Pfam" id="PF06445">
    <property type="entry name" value="GyrI-like"/>
    <property type="match status" value="1"/>
</dbReference>
<dbReference type="OrthoDB" id="9816011at2"/>
<dbReference type="PRINTS" id="PR00032">
    <property type="entry name" value="HTHARAC"/>
</dbReference>
<sequence>MQELKDTSRQEYLARINKVLHYIDNHLDISLSLEKVAEVASFSPFHFHRIFTFFIGETPCDYIQRLRIEKAAWKLRNETLQTITEIAYTCGFGSVSLLSRTFRKYFNMTPTQFRETEQPVFSFDGKLFSKNGQMLRKNLKSDTDLIDDLCIDNSNKLFFMQTKVEVKEMPEMKAVYCRHVGPFHLIGQAYEKLSKWATPRGLFITNVSKTATVTHDDPSITEIEKVRQSACLIVEREVEVDGEIGKMTIPRGKYAVGRFEITNEEFQQAWNTMCLWFTESGYQQGDGCTYELYHNDFTTHPEKRHIVDICIPVKPL</sequence>
<dbReference type="InterPro" id="IPR020449">
    <property type="entry name" value="Tscrpt_reg_AraC-type_HTH"/>
</dbReference>
<dbReference type="InterPro" id="IPR011256">
    <property type="entry name" value="Reg_factor_effector_dom_sf"/>
</dbReference>
<dbReference type="SMART" id="SM00342">
    <property type="entry name" value="HTH_ARAC"/>
    <property type="match status" value="1"/>
</dbReference>
<accession>A0A2V3PHJ2</accession>
<keyword evidence="6" id="KW-1185">Reference proteome</keyword>
<protein>
    <submittedName>
        <fullName evidence="5">AraC family transcriptional regulator</fullName>
    </submittedName>
</protein>
<gene>
    <name evidence="5" type="ORF">CLV62_1477</name>
</gene>
<dbReference type="Gene3D" id="3.20.80.10">
    <property type="entry name" value="Regulatory factor, effector binding domain"/>
    <property type="match status" value="1"/>
</dbReference>
<evidence type="ECO:0000256" key="1">
    <source>
        <dbReference type="ARBA" id="ARBA00023015"/>
    </source>
</evidence>
<evidence type="ECO:0000259" key="4">
    <source>
        <dbReference type="PROSITE" id="PS01124"/>
    </source>
</evidence>
<dbReference type="SMART" id="SM00871">
    <property type="entry name" value="AraC_E_bind"/>
    <property type="match status" value="1"/>
</dbReference>
<dbReference type="PROSITE" id="PS01124">
    <property type="entry name" value="HTH_ARAC_FAMILY_2"/>
    <property type="match status" value="1"/>
</dbReference>
<dbReference type="SUPFAM" id="SSF46689">
    <property type="entry name" value="Homeodomain-like"/>
    <property type="match status" value="2"/>
</dbReference>
<evidence type="ECO:0000256" key="2">
    <source>
        <dbReference type="ARBA" id="ARBA00023125"/>
    </source>
</evidence>
<dbReference type="AlphaFoldDB" id="A0A2V3PHJ2"/>
<dbReference type="GO" id="GO:0003700">
    <property type="term" value="F:DNA-binding transcription factor activity"/>
    <property type="evidence" value="ECO:0007669"/>
    <property type="project" value="InterPro"/>
</dbReference>
<reference evidence="5 6" key="1">
    <citation type="submission" date="2018-03" db="EMBL/GenBank/DDBJ databases">
        <title>Genomic Encyclopedia of Archaeal and Bacterial Type Strains, Phase II (KMG-II): from individual species to whole genera.</title>
        <authorList>
            <person name="Goeker M."/>
        </authorList>
    </citation>
    <scope>NUCLEOTIDE SEQUENCE [LARGE SCALE GENOMIC DNA]</scope>
    <source>
        <strain evidence="5 6">DSM 100214</strain>
    </source>
</reference>
<dbReference type="InterPro" id="IPR009057">
    <property type="entry name" value="Homeodomain-like_sf"/>
</dbReference>
<keyword evidence="1" id="KW-0805">Transcription regulation</keyword>
<dbReference type="GO" id="GO:0043565">
    <property type="term" value="F:sequence-specific DNA binding"/>
    <property type="evidence" value="ECO:0007669"/>
    <property type="project" value="InterPro"/>
</dbReference>